<dbReference type="GO" id="GO:0006139">
    <property type="term" value="P:nucleobase-containing compound metabolic process"/>
    <property type="evidence" value="ECO:0007669"/>
    <property type="project" value="UniProtKB-ARBA"/>
</dbReference>
<dbReference type="Proteomes" id="UP000320762">
    <property type="component" value="Unassembled WGS sequence"/>
</dbReference>
<dbReference type="EMBL" id="VDMD01000004">
    <property type="protein sequence ID" value="TRM66219.1"/>
    <property type="molecule type" value="Genomic_DNA"/>
</dbReference>
<dbReference type="GO" id="GO:0004519">
    <property type="term" value="F:endonuclease activity"/>
    <property type="evidence" value="ECO:0007669"/>
    <property type="project" value="UniProtKB-KW"/>
</dbReference>
<dbReference type="AlphaFoldDB" id="A0A550CN88"/>
<sequence length="489" mass="54384">MSTKRSSKTQLNPEQIEEVREARKAKKLKAAEAKATPVVAEVAALDAERSKILHRSWIDLRGQDADLGAMQRVKILSWNLLAQCLVRRTLFPTSDCLKQGQRESMWINELLCQDADILCLQETDRLEKLIPLLEKAGYEAHYRAGIRKKHGCLIAFKKDRFSLLDERQVFYDDQVVNEADNLSDEARIGKSFKTNNTAPIVALQEKGGNTGFFVATTHLFWHPRYTYERTRQSGILVREVLRFRNLLAKDWPCIITGDFNFQPDDPAYSLLVGDPVLAAQEAELNESMVVHRTVDPSVPAFDALKAAEEKAKAADDQTKIAEDGTEAAEDEAKAGDDDDDGAATEPDRIPIKSARRAKEDGSDGLLIPDALREFYAKHCQPLKSAYDIGLAAHNSKQTGAATRTYGDRVALEGRRGASEPEWTSYAHFWKLVLDYIFLIDPPNRPSQVTGLLAPPSTADLEPSIPRLGKCSSDHVSLCAEVAWPASAAR</sequence>
<protein>
    <submittedName>
        <fullName evidence="5">Endonuclease/exonuclease/phosphatase</fullName>
    </submittedName>
</protein>
<dbReference type="OrthoDB" id="428734at2759"/>
<feature type="compositionally biased region" description="Basic and acidic residues" evidence="3">
    <location>
        <begin position="312"/>
        <end position="322"/>
    </location>
</feature>
<dbReference type="GO" id="GO:0000175">
    <property type="term" value="F:3'-5'-RNA exonuclease activity"/>
    <property type="evidence" value="ECO:0007669"/>
    <property type="project" value="TreeGrafter"/>
</dbReference>
<dbReference type="SUPFAM" id="SSF56219">
    <property type="entry name" value="DNase I-like"/>
    <property type="match status" value="1"/>
</dbReference>
<dbReference type="PANTHER" id="PTHR12121">
    <property type="entry name" value="CARBON CATABOLITE REPRESSOR PROTEIN 4"/>
    <property type="match status" value="1"/>
</dbReference>
<evidence type="ECO:0000256" key="1">
    <source>
        <dbReference type="ARBA" id="ARBA00010774"/>
    </source>
</evidence>
<evidence type="ECO:0000256" key="2">
    <source>
        <dbReference type="ARBA" id="ARBA00022801"/>
    </source>
</evidence>
<keyword evidence="5" id="KW-0255">Endonuclease</keyword>
<gene>
    <name evidence="5" type="ORF">BD626DRAFT_566845</name>
</gene>
<evidence type="ECO:0000313" key="5">
    <source>
        <dbReference type="EMBL" id="TRM66219.1"/>
    </source>
</evidence>
<dbReference type="InterPro" id="IPR036691">
    <property type="entry name" value="Endo/exonu/phosph_ase_sf"/>
</dbReference>
<feature type="domain" description="Endonuclease/exonuclease/phosphatase" evidence="4">
    <location>
        <begin position="76"/>
        <end position="438"/>
    </location>
</feature>
<dbReference type="Pfam" id="PF03372">
    <property type="entry name" value="Exo_endo_phos"/>
    <property type="match status" value="1"/>
</dbReference>
<name>A0A550CN88_9AGAR</name>
<dbReference type="PANTHER" id="PTHR12121:SF45">
    <property type="entry name" value="NOCTURNIN"/>
    <property type="match status" value="1"/>
</dbReference>
<proteinExistence type="inferred from homology"/>
<keyword evidence="6" id="KW-1185">Reference proteome</keyword>
<comment type="caution">
    <text evidence="5">The sequence shown here is derived from an EMBL/GenBank/DDBJ whole genome shotgun (WGS) entry which is preliminary data.</text>
</comment>
<dbReference type="InterPro" id="IPR050410">
    <property type="entry name" value="CCR4/nocturin_mRNA_transcr"/>
</dbReference>
<comment type="similarity">
    <text evidence="1">Belongs to the CCR4/nocturin family.</text>
</comment>
<keyword evidence="5" id="KW-0269">Exonuclease</keyword>
<dbReference type="InterPro" id="IPR005135">
    <property type="entry name" value="Endo/exonuclease/phosphatase"/>
</dbReference>
<accession>A0A550CN88</accession>
<feature type="compositionally biased region" description="Basic and acidic residues" evidence="3">
    <location>
        <begin position="345"/>
        <end position="361"/>
    </location>
</feature>
<keyword evidence="5" id="KW-0540">Nuclease</keyword>
<feature type="region of interest" description="Disordered" evidence="3">
    <location>
        <begin position="312"/>
        <end position="362"/>
    </location>
</feature>
<dbReference type="Gene3D" id="3.60.10.10">
    <property type="entry name" value="Endonuclease/exonuclease/phosphatase"/>
    <property type="match status" value="1"/>
</dbReference>
<evidence type="ECO:0000313" key="6">
    <source>
        <dbReference type="Proteomes" id="UP000320762"/>
    </source>
</evidence>
<evidence type="ECO:0000256" key="3">
    <source>
        <dbReference type="SAM" id="MobiDB-lite"/>
    </source>
</evidence>
<organism evidence="5 6">
    <name type="scientific">Schizophyllum amplum</name>
    <dbReference type="NCBI Taxonomy" id="97359"/>
    <lineage>
        <taxon>Eukaryota</taxon>
        <taxon>Fungi</taxon>
        <taxon>Dikarya</taxon>
        <taxon>Basidiomycota</taxon>
        <taxon>Agaricomycotina</taxon>
        <taxon>Agaricomycetes</taxon>
        <taxon>Agaricomycetidae</taxon>
        <taxon>Agaricales</taxon>
        <taxon>Schizophyllaceae</taxon>
        <taxon>Schizophyllum</taxon>
    </lineage>
</organism>
<reference evidence="5 6" key="1">
    <citation type="journal article" date="2019" name="New Phytol.">
        <title>Comparative genomics reveals unique wood-decay strategies and fruiting body development in the Schizophyllaceae.</title>
        <authorList>
            <person name="Almasi E."/>
            <person name="Sahu N."/>
            <person name="Krizsan K."/>
            <person name="Balint B."/>
            <person name="Kovacs G.M."/>
            <person name="Kiss B."/>
            <person name="Cseklye J."/>
            <person name="Drula E."/>
            <person name="Henrissat B."/>
            <person name="Nagy I."/>
            <person name="Chovatia M."/>
            <person name="Adam C."/>
            <person name="LaButti K."/>
            <person name="Lipzen A."/>
            <person name="Riley R."/>
            <person name="Grigoriev I.V."/>
            <person name="Nagy L.G."/>
        </authorList>
    </citation>
    <scope>NUCLEOTIDE SEQUENCE [LARGE SCALE GENOMIC DNA]</scope>
    <source>
        <strain evidence="5 6">NL-1724</strain>
    </source>
</reference>
<keyword evidence="2" id="KW-0378">Hydrolase</keyword>
<evidence type="ECO:0000259" key="4">
    <source>
        <dbReference type="Pfam" id="PF03372"/>
    </source>
</evidence>